<keyword evidence="2" id="KW-1185">Reference proteome</keyword>
<reference evidence="2" key="1">
    <citation type="journal article" date="2020" name="Int. J. Syst. Evol. Microbiol.">
        <title>Alteromonas alba sp. nov., a marine bacterium isolated from the seawater of the West Pacific Ocean.</title>
        <authorList>
            <person name="Sun C."/>
            <person name="Wu Y.-H."/>
            <person name="Xamxidin M."/>
            <person name="Cheng H."/>
            <person name="Xu X.-W."/>
        </authorList>
    </citation>
    <scope>NUCLEOTIDE SEQUENCE [LARGE SCALE GENOMIC DNA]</scope>
    <source>
        <strain evidence="2">9a2</strain>
    </source>
</reference>
<gene>
    <name evidence="1" type="ORF">C6Y39_15925</name>
</gene>
<dbReference type="Pfam" id="PF05973">
    <property type="entry name" value="Gp49"/>
    <property type="match status" value="1"/>
</dbReference>
<evidence type="ECO:0000313" key="2">
    <source>
        <dbReference type="Proteomes" id="UP000239539"/>
    </source>
</evidence>
<name>A0ABX5CLL2_9ALTE</name>
<dbReference type="InterPro" id="IPR009241">
    <property type="entry name" value="HigB-like"/>
</dbReference>
<protein>
    <recommendedName>
        <fullName evidence="3">Type II toxin-antitoxin system RelE/ParE family toxin</fullName>
    </recommendedName>
</protein>
<organism evidence="1 2">
    <name type="scientific">Alteromonas gracilis</name>
    <dbReference type="NCBI Taxonomy" id="1479524"/>
    <lineage>
        <taxon>Bacteria</taxon>
        <taxon>Pseudomonadati</taxon>
        <taxon>Pseudomonadota</taxon>
        <taxon>Gammaproteobacteria</taxon>
        <taxon>Alteromonadales</taxon>
        <taxon>Alteromonadaceae</taxon>
        <taxon>Alteromonas/Salinimonas group</taxon>
        <taxon>Alteromonas</taxon>
    </lineage>
</organism>
<dbReference type="RefSeq" id="WP_105932231.1">
    <property type="nucleotide sequence ID" value="NZ_PVNO01000029.1"/>
</dbReference>
<accession>A0ABX5CLL2</accession>
<dbReference type="Proteomes" id="UP000239539">
    <property type="component" value="Unassembled WGS sequence"/>
</dbReference>
<evidence type="ECO:0008006" key="3">
    <source>
        <dbReference type="Google" id="ProtNLM"/>
    </source>
</evidence>
<comment type="caution">
    <text evidence="1">The sequence shown here is derived from an EMBL/GenBank/DDBJ whole genome shotgun (WGS) entry which is preliminary data.</text>
</comment>
<proteinExistence type="predicted"/>
<dbReference type="EMBL" id="PVNO01000029">
    <property type="protein sequence ID" value="PRO67908.1"/>
    <property type="molecule type" value="Genomic_DNA"/>
</dbReference>
<evidence type="ECO:0000313" key="1">
    <source>
        <dbReference type="EMBL" id="PRO67908.1"/>
    </source>
</evidence>
<sequence length="76" mass="8768">MDWKVKFYKDVNKQILAMPPGILARFIRLLELMEKHGPNLGAPHTQSLSHGLFELRAKAKEILRIAKLRMKEVTSL</sequence>